<name>A0AA38NXK3_9AGAR</name>
<feature type="region of interest" description="Disordered" evidence="1">
    <location>
        <begin position="61"/>
        <end position="134"/>
    </location>
</feature>
<organism evidence="2 3">
    <name type="scientific">Lentinula raphanica</name>
    <dbReference type="NCBI Taxonomy" id="153919"/>
    <lineage>
        <taxon>Eukaryota</taxon>
        <taxon>Fungi</taxon>
        <taxon>Dikarya</taxon>
        <taxon>Basidiomycota</taxon>
        <taxon>Agaricomycotina</taxon>
        <taxon>Agaricomycetes</taxon>
        <taxon>Agaricomycetidae</taxon>
        <taxon>Agaricales</taxon>
        <taxon>Marasmiineae</taxon>
        <taxon>Omphalotaceae</taxon>
        <taxon>Lentinula</taxon>
    </lineage>
</organism>
<dbReference type="Proteomes" id="UP001163846">
    <property type="component" value="Unassembled WGS sequence"/>
</dbReference>
<sequence>MPTFGVFTDCSKHTHTFDSTDHCDVHWSTDSDSWEHCDENPCPNQYTFPLELDYDSERYLHIPPEPPVAPSPIPLRVGRSSNPSSRASPALVPTSITPLESESESDSDSDSDNIPETQQPDTTESEPVDSSTMASIQQIADIIHQLAQQQQALQTTVTDIASNMGTSKSISKPQPYDGKRSDDARRFMAAFELWSQGISSLRGKNEE</sequence>
<accession>A0AA38NXK3</accession>
<dbReference type="AlphaFoldDB" id="A0AA38NXK3"/>
<protein>
    <submittedName>
        <fullName evidence="2">Uncharacterized protein</fullName>
    </submittedName>
</protein>
<comment type="caution">
    <text evidence="2">The sequence shown here is derived from an EMBL/GenBank/DDBJ whole genome shotgun (WGS) entry which is preliminary data.</text>
</comment>
<feature type="compositionally biased region" description="Pro residues" evidence="1">
    <location>
        <begin position="63"/>
        <end position="73"/>
    </location>
</feature>
<keyword evidence="3" id="KW-1185">Reference proteome</keyword>
<reference evidence="2" key="1">
    <citation type="submission" date="2022-08" db="EMBL/GenBank/DDBJ databases">
        <authorList>
            <consortium name="DOE Joint Genome Institute"/>
            <person name="Min B."/>
            <person name="Riley R."/>
            <person name="Sierra-Patev S."/>
            <person name="Naranjo-Ortiz M."/>
            <person name="Looney B."/>
            <person name="Konkel Z."/>
            <person name="Slot J.C."/>
            <person name="Sakamoto Y."/>
            <person name="Steenwyk J.L."/>
            <person name="Rokas A."/>
            <person name="Carro J."/>
            <person name="Camarero S."/>
            <person name="Ferreira P."/>
            <person name="Molpeceres G."/>
            <person name="Ruiz-Duenas F.J."/>
            <person name="Serrano A."/>
            <person name="Henrissat B."/>
            <person name="Drula E."/>
            <person name="Hughes K.W."/>
            <person name="Mata J.L."/>
            <person name="Ishikawa N.K."/>
            <person name="Vargas-Isla R."/>
            <person name="Ushijima S."/>
            <person name="Smith C.A."/>
            <person name="Ahrendt S."/>
            <person name="Andreopoulos W."/>
            <person name="He G."/>
            <person name="Labutti K."/>
            <person name="Lipzen A."/>
            <person name="Ng V."/>
            <person name="Sandor L."/>
            <person name="Barry K."/>
            <person name="Martinez A.T."/>
            <person name="Xiao Y."/>
            <person name="Gibbons J.G."/>
            <person name="Terashima K."/>
            <person name="Hibbett D.S."/>
            <person name="Grigoriev I.V."/>
        </authorList>
    </citation>
    <scope>NUCLEOTIDE SEQUENCE</scope>
    <source>
        <strain evidence="2">TFB9207</strain>
    </source>
</reference>
<proteinExistence type="predicted"/>
<gene>
    <name evidence="2" type="ORF">F5878DRAFT_669738</name>
</gene>
<evidence type="ECO:0000313" key="2">
    <source>
        <dbReference type="EMBL" id="KAJ3832318.1"/>
    </source>
</evidence>
<feature type="compositionally biased region" description="Low complexity" evidence="1">
    <location>
        <begin position="79"/>
        <end position="90"/>
    </location>
</feature>
<evidence type="ECO:0000256" key="1">
    <source>
        <dbReference type="SAM" id="MobiDB-lite"/>
    </source>
</evidence>
<dbReference type="EMBL" id="MU807000">
    <property type="protein sequence ID" value="KAJ3832318.1"/>
    <property type="molecule type" value="Genomic_DNA"/>
</dbReference>
<evidence type="ECO:0000313" key="3">
    <source>
        <dbReference type="Proteomes" id="UP001163846"/>
    </source>
</evidence>
<feature type="compositionally biased region" description="Acidic residues" evidence="1">
    <location>
        <begin position="101"/>
        <end position="113"/>
    </location>
</feature>